<dbReference type="EMBL" id="CP063194">
    <property type="protein sequence ID" value="WCZ37688.1"/>
    <property type="molecule type" value="Genomic_DNA"/>
</dbReference>
<dbReference type="InterPro" id="IPR013783">
    <property type="entry name" value="Ig-like_fold"/>
</dbReference>
<proteinExistence type="predicted"/>
<feature type="compositionally biased region" description="Low complexity" evidence="1">
    <location>
        <begin position="361"/>
        <end position="392"/>
    </location>
</feature>
<name>A0ABY7UG35_9CORY</name>
<dbReference type="NCBIfam" id="TIGR04226">
    <property type="entry name" value="RrgB_K2N_iso_D2"/>
    <property type="match status" value="1"/>
</dbReference>
<sequence length="467" mass="50077">MTKVKSLPGWVAAVSLVLAVVSGLLIHPMQAHGQASEKLPSVIDPRGPFSLTVVKSAGDPGTAFGDPSNPNADLDRTPIAGAKFEIRRVGDIDLTTNKGWNQATKLSDHPQAFFKDGASRSRLEAPVGPVTTNKDGRAVFSDIKPGLYLVEEVPSEAAYQRYVISRPFFTFVPDTDETGERWIYDMTAYAKPEALDVAKTAEPYCSDGTKETVKFGFSTSIPFLDGNRALRSFEIADPLQKGLTLVDDSVRLTTSTRSGNTPTAELDKADYKLTVDGDNVLRIRFSDGGRAKLAELRDSDASATIDVVFEAKVDPAVTEVTNQAYLLPNGFPSFDLSRKPGIVSNPARVKIIPCGTPTPTPTTSVSTTVSTATTTATTTSSDRETVTTTSVPPTTPPPTIHVPVTATVERMPDPVKSTVTVAKTPEETPERPQGRLASTGANVLWVALAGLIFILLGLAFSRRKRED</sequence>
<organism evidence="4 5">
    <name type="scientific">Corynebacterium jeddahense</name>
    <dbReference type="NCBI Taxonomy" id="1414719"/>
    <lineage>
        <taxon>Bacteria</taxon>
        <taxon>Bacillati</taxon>
        <taxon>Actinomycetota</taxon>
        <taxon>Actinomycetes</taxon>
        <taxon>Mycobacteriales</taxon>
        <taxon>Corynebacteriaceae</taxon>
        <taxon>Corynebacterium</taxon>
    </lineage>
</organism>
<gene>
    <name evidence="4" type="ORF">CJEDD_00260</name>
</gene>
<accession>A0ABY7UG35</accession>
<feature type="region of interest" description="Disordered" evidence="1">
    <location>
        <begin position="354"/>
        <end position="401"/>
    </location>
</feature>
<keyword evidence="5" id="KW-1185">Reference proteome</keyword>
<keyword evidence="2" id="KW-0472">Membrane</keyword>
<dbReference type="RefSeq" id="WP_081764498.1">
    <property type="nucleotide sequence ID" value="NZ_CBYN010000028.1"/>
</dbReference>
<dbReference type="InterPro" id="IPR048052">
    <property type="entry name" value="FM1-like"/>
</dbReference>
<evidence type="ECO:0000313" key="4">
    <source>
        <dbReference type="EMBL" id="WCZ37688.1"/>
    </source>
</evidence>
<evidence type="ECO:0000256" key="1">
    <source>
        <dbReference type="SAM" id="MobiDB-lite"/>
    </source>
</evidence>
<dbReference type="Gene3D" id="2.60.40.10">
    <property type="entry name" value="Immunoglobulins"/>
    <property type="match status" value="1"/>
</dbReference>
<evidence type="ECO:0000313" key="5">
    <source>
        <dbReference type="Proteomes" id="UP001218071"/>
    </source>
</evidence>
<protein>
    <submittedName>
        <fullName evidence="4">Fimbrial subunit type 1</fullName>
    </submittedName>
</protein>
<dbReference type="InterPro" id="IPR026466">
    <property type="entry name" value="Fim_isopep_form_D2_dom"/>
</dbReference>
<dbReference type="NCBIfam" id="TIGR01167">
    <property type="entry name" value="LPXTG_anchor"/>
    <property type="match status" value="1"/>
</dbReference>
<feature type="domain" description="SpaA-like prealbumin fold" evidence="3">
    <location>
        <begin position="76"/>
        <end position="160"/>
    </location>
</feature>
<dbReference type="Proteomes" id="UP001218071">
    <property type="component" value="Chromosome"/>
</dbReference>
<evidence type="ECO:0000259" key="3">
    <source>
        <dbReference type="Pfam" id="PF17802"/>
    </source>
</evidence>
<dbReference type="NCBIfam" id="NF033902">
    <property type="entry name" value="iso_D2_wall_anc"/>
    <property type="match status" value="1"/>
</dbReference>
<dbReference type="Gene3D" id="2.60.40.740">
    <property type="match status" value="1"/>
</dbReference>
<evidence type="ECO:0000256" key="2">
    <source>
        <dbReference type="SAM" id="Phobius"/>
    </source>
</evidence>
<keyword evidence="2" id="KW-0812">Transmembrane</keyword>
<dbReference type="InterPro" id="IPR041033">
    <property type="entry name" value="SpaA_PFL_dom_1"/>
</dbReference>
<reference evidence="4 5" key="1">
    <citation type="submission" date="2020-10" db="EMBL/GenBank/DDBJ databases">
        <title>Complete genome sequence of Corynebacterium jeddahense DSM 45997, type strain of Corynebacterium jeddahense.</title>
        <authorList>
            <person name="Busche T."/>
            <person name="Kalinowski J."/>
            <person name="Ruckert C."/>
        </authorList>
    </citation>
    <scope>NUCLEOTIDE SEQUENCE [LARGE SCALE GENOMIC DNA]</scope>
    <source>
        <strain evidence="4 5">DSM 45997</strain>
    </source>
</reference>
<keyword evidence="2" id="KW-1133">Transmembrane helix</keyword>
<dbReference type="Pfam" id="PF17802">
    <property type="entry name" value="SpaA"/>
    <property type="match status" value="1"/>
</dbReference>
<feature type="transmembrane region" description="Helical" evidence="2">
    <location>
        <begin position="443"/>
        <end position="461"/>
    </location>
</feature>